<reference evidence="2" key="1">
    <citation type="submission" date="2017-10" db="EMBL/GenBank/DDBJ databases">
        <authorList>
            <person name="Wilpiszeski R.L."/>
            <person name="Zhidan Z."/>
            <person name="House C.H."/>
        </authorList>
    </citation>
    <scope>NUCLEOTIDE SEQUENCE</scope>
    <source>
        <strain evidence="2">12_S12</strain>
    </source>
</reference>
<evidence type="ECO:0000313" key="3">
    <source>
        <dbReference type="Proteomes" id="UP000286928"/>
    </source>
</evidence>
<dbReference type="AlphaFoldDB" id="A0A430S6A9"/>
<proteinExistence type="predicted"/>
<dbReference type="Proteomes" id="UP000287962">
    <property type="component" value="Unassembled WGS sequence"/>
</dbReference>
<protein>
    <submittedName>
        <fullName evidence="1">Uncharacterized protein</fullName>
    </submittedName>
</protein>
<reference evidence="3 4" key="2">
    <citation type="journal article" date="2019" name="Extremophiles">
        <title>Biogeography of thermophiles and predominance of Thermus scotoductus in domestic water heaters.</title>
        <authorList>
            <person name="Wilpiszeski R.L."/>
            <person name="Zhang Z."/>
            <person name="House C.H."/>
        </authorList>
    </citation>
    <scope>NUCLEOTIDE SEQUENCE [LARGE SCALE GENOMIC DNA]</scope>
    <source>
        <strain evidence="2 4">12_S12</strain>
        <strain evidence="1 3">20_S20</strain>
    </source>
</reference>
<organism evidence="1 3">
    <name type="scientific">Thermus scotoductus</name>
    <dbReference type="NCBI Taxonomy" id="37636"/>
    <lineage>
        <taxon>Bacteria</taxon>
        <taxon>Thermotogati</taxon>
        <taxon>Deinococcota</taxon>
        <taxon>Deinococci</taxon>
        <taxon>Thermales</taxon>
        <taxon>Thermaceae</taxon>
        <taxon>Thermus</taxon>
    </lineage>
</organism>
<accession>A0A430S6A9</accession>
<evidence type="ECO:0000313" key="2">
    <source>
        <dbReference type="EMBL" id="RTI04440.1"/>
    </source>
</evidence>
<dbReference type="RefSeq" id="WP_126165348.1">
    <property type="nucleotide sequence ID" value="NZ_PELO01000309.1"/>
</dbReference>
<gene>
    <name evidence="2" type="ORF">CSW25_12920</name>
    <name evidence="1" type="ORF">CSW33_10155</name>
</gene>
<dbReference type="EMBL" id="PEML01000325">
    <property type="protein sequence ID" value="RTI04440.1"/>
    <property type="molecule type" value="Genomic_DNA"/>
</dbReference>
<comment type="caution">
    <text evidence="1">The sequence shown here is derived from an EMBL/GenBank/DDBJ whole genome shotgun (WGS) entry which is preliminary data.</text>
</comment>
<evidence type="ECO:0000313" key="1">
    <source>
        <dbReference type="EMBL" id="RTH30466.1"/>
    </source>
</evidence>
<dbReference type="EMBL" id="PEMD01000295">
    <property type="protein sequence ID" value="RTH30466.1"/>
    <property type="molecule type" value="Genomic_DNA"/>
</dbReference>
<name>A0A430S6A9_THESC</name>
<keyword evidence="4" id="KW-1185">Reference proteome</keyword>
<sequence length="148" mass="16431">MAVTIADPDPTIYATGLAYSTICSVKPVPINLFTKVRRAPHPNGITDPMGILSGSNTAIYAVLSDGDVLVLAEQPQFNALLWNSFPDVPTELIMILRDSISKEELRFMIYSHQSNQQKSLSFVNPIVVAPFCFNEIEIRWAKQSFLAM</sequence>
<dbReference type="Proteomes" id="UP000286928">
    <property type="component" value="Unassembled WGS sequence"/>
</dbReference>
<evidence type="ECO:0000313" key="4">
    <source>
        <dbReference type="Proteomes" id="UP000287962"/>
    </source>
</evidence>